<evidence type="ECO:0000256" key="1">
    <source>
        <dbReference type="SAM" id="MobiDB-lite"/>
    </source>
</evidence>
<evidence type="ECO:0000313" key="3">
    <source>
        <dbReference type="EMBL" id="SIN87518.1"/>
    </source>
</evidence>
<gene>
    <name evidence="3" type="ORF">SAMN05878438_3751</name>
</gene>
<reference evidence="3 4" key="1">
    <citation type="submission" date="2016-11" db="EMBL/GenBank/DDBJ databases">
        <authorList>
            <person name="Jaros S."/>
            <person name="Januszkiewicz K."/>
            <person name="Wedrychowicz H."/>
        </authorList>
    </citation>
    <scope>NUCLEOTIDE SEQUENCE [LARGE SCALE GENOMIC DNA]</scope>
    <source>
        <strain evidence="3 4">ACAM 239</strain>
    </source>
</reference>
<name>A0A1N6EQ64_9GAMM</name>
<keyword evidence="2" id="KW-0472">Membrane</keyword>
<feature type="transmembrane region" description="Helical" evidence="2">
    <location>
        <begin position="20"/>
        <end position="44"/>
    </location>
</feature>
<organism evidence="3 4">
    <name type="scientific">Vreelandella aquamarina</name>
    <dbReference type="NCBI Taxonomy" id="77097"/>
    <lineage>
        <taxon>Bacteria</taxon>
        <taxon>Pseudomonadati</taxon>
        <taxon>Pseudomonadota</taxon>
        <taxon>Gammaproteobacteria</taxon>
        <taxon>Oceanospirillales</taxon>
        <taxon>Halomonadaceae</taxon>
        <taxon>Vreelandella</taxon>
    </lineage>
</organism>
<dbReference type="EMBL" id="FSQX01000002">
    <property type="protein sequence ID" value="SIN87518.1"/>
    <property type="molecule type" value="Genomic_DNA"/>
</dbReference>
<feature type="region of interest" description="Disordered" evidence="1">
    <location>
        <begin position="131"/>
        <end position="189"/>
    </location>
</feature>
<dbReference type="GeneID" id="97277761"/>
<keyword evidence="2" id="KW-0812">Transmembrane</keyword>
<accession>A0A1N6EQ64</accession>
<evidence type="ECO:0000256" key="2">
    <source>
        <dbReference type="SAM" id="Phobius"/>
    </source>
</evidence>
<dbReference type="AlphaFoldDB" id="A0A1N6EQ64"/>
<protein>
    <submittedName>
        <fullName evidence="3">Uncharacterized protein</fullName>
    </submittedName>
</protein>
<keyword evidence="2" id="KW-1133">Transmembrane helix</keyword>
<sequence>MSETESNSQKPREQSPLARVLPVVGGALGIAAFALTVIPVQLPWASSDAETPQIVTFDTAKYVNARRAAASSLLGEDGETRDAAISTLSRIDSGVRPAIEEVADGAVVIVRQAAVLDGSLPDITDTVLSDLGLPTDAPTIETSLDRHGDTSYSSSDLYEEARELVRRANQEAREQAASRSEADIEELLP</sequence>
<feature type="compositionally biased region" description="Basic and acidic residues" evidence="1">
    <location>
        <begin position="159"/>
        <end position="182"/>
    </location>
</feature>
<dbReference type="RefSeq" id="WP_139296704.1">
    <property type="nucleotide sequence ID" value="NZ_BJOI01000053.1"/>
</dbReference>
<evidence type="ECO:0000313" key="4">
    <source>
        <dbReference type="Proteomes" id="UP000185024"/>
    </source>
</evidence>
<proteinExistence type="predicted"/>
<dbReference type="Proteomes" id="UP000185024">
    <property type="component" value="Unassembled WGS sequence"/>
</dbReference>